<reference evidence="4" key="2">
    <citation type="journal article" date="2008" name="Nucleic Acids Res.">
        <title>The rice annotation project database (RAP-DB): 2008 update.</title>
        <authorList>
            <consortium name="The rice annotation project (RAP)"/>
        </authorList>
    </citation>
    <scope>GENOME REANNOTATION</scope>
    <source>
        <strain evidence="4">cv. Nipponbare</strain>
    </source>
</reference>
<dbReference type="Proteomes" id="UP000000763">
    <property type="component" value="Chromosome 6"/>
</dbReference>
<organism evidence="3 4">
    <name type="scientific">Oryza sativa subsp. japonica</name>
    <name type="common">Rice</name>
    <dbReference type="NCBI Taxonomy" id="39947"/>
    <lineage>
        <taxon>Eukaryota</taxon>
        <taxon>Viridiplantae</taxon>
        <taxon>Streptophyta</taxon>
        <taxon>Embryophyta</taxon>
        <taxon>Tracheophyta</taxon>
        <taxon>Spermatophyta</taxon>
        <taxon>Magnoliopsida</taxon>
        <taxon>Liliopsida</taxon>
        <taxon>Poales</taxon>
        <taxon>Poaceae</taxon>
        <taxon>BOP clade</taxon>
        <taxon>Oryzoideae</taxon>
        <taxon>Oryzeae</taxon>
        <taxon>Oryzinae</taxon>
        <taxon>Oryza</taxon>
        <taxon>Oryza sativa</taxon>
    </lineage>
</organism>
<dbReference type="EMBL" id="AP007205">
    <property type="protein sequence ID" value="BAD38580.1"/>
    <property type="molecule type" value="Genomic_DNA"/>
</dbReference>
<evidence type="ECO:0000256" key="1">
    <source>
        <dbReference type="SAM" id="MobiDB-lite"/>
    </source>
</evidence>
<feature type="transmembrane region" description="Helical" evidence="2">
    <location>
        <begin position="77"/>
        <end position="97"/>
    </location>
</feature>
<name>Q67IW1_ORYSJ</name>
<evidence type="ECO:0000313" key="3">
    <source>
        <dbReference type="EMBL" id="BAD38580.1"/>
    </source>
</evidence>
<dbReference type="AlphaFoldDB" id="Q67IW1"/>
<evidence type="ECO:0000313" key="4">
    <source>
        <dbReference type="Proteomes" id="UP000000763"/>
    </source>
</evidence>
<gene>
    <name evidence="3" type="primary">OSJNBa0048L03.23</name>
</gene>
<feature type="region of interest" description="Disordered" evidence="1">
    <location>
        <begin position="1"/>
        <end position="63"/>
    </location>
</feature>
<evidence type="ECO:0000256" key="2">
    <source>
        <dbReference type="SAM" id="Phobius"/>
    </source>
</evidence>
<reference evidence="4" key="1">
    <citation type="journal article" date="2005" name="Nature">
        <title>The map-based sequence of the rice genome.</title>
        <authorList>
            <consortium name="International rice genome sequencing project (IRGSP)"/>
            <person name="Matsumoto T."/>
            <person name="Wu J."/>
            <person name="Kanamori H."/>
            <person name="Katayose Y."/>
            <person name="Fujisawa M."/>
            <person name="Namiki N."/>
            <person name="Mizuno H."/>
            <person name="Yamamoto K."/>
            <person name="Antonio B.A."/>
            <person name="Baba T."/>
            <person name="Sakata K."/>
            <person name="Nagamura Y."/>
            <person name="Aoki H."/>
            <person name="Arikawa K."/>
            <person name="Arita K."/>
            <person name="Bito T."/>
            <person name="Chiden Y."/>
            <person name="Fujitsuka N."/>
            <person name="Fukunaka R."/>
            <person name="Hamada M."/>
            <person name="Harada C."/>
            <person name="Hayashi A."/>
            <person name="Hijishita S."/>
            <person name="Honda M."/>
            <person name="Hosokawa S."/>
            <person name="Ichikawa Y."/>
            <person name="Idonuma A."/>
            <person name="Iijima M."/>
            <person name="Ikeda M."/>
            <person name="Ikeno M."/>
            <person name="Ito K."/>
            <person name="Ito S."/>
            <person name="Ito T."/>
            <person name="Ito Y."/>
            <person name="Ito Y."/>
            <person name="Iwabuchi A."/>
            <person name="Kamiya K."/>
            <person name="Karasawa W."/>
            <person name="Kurita K."/>
            <person name="Katagiri S."/>
            <person name="Kikuta A."/>
            <person name="Kobayashi H."/>
            <person name="Kobayashi N."/>
            <person name="Machita K."/>
            <person name="Maehara T."/>
            <person name="Masukawa M."/>
            <person name="Mizubayashi T."/>
            <person name="Mukai Y."/>
            <person name="Nagasaki H."/>
            <person name="Nagata Y."/>
            <person name="Naito S."/>
            <person name="Nakashima M."/>
            <person name="Nakama Y."/>
            <person name="Nakamichi Y."/>
            <person name="Nakamura M."/>
            <person name="Meguro A."/>
            <person name="Negishi M."/>
            <person name="Ohta I."/>
            <person name="Ohta T."/>
            <person name="Okamoto M."/>
            <person name="Ono N."/>
            <person name="Saji S."/>
            <person name="Sakaguchi M."/>
            <person name="Sakai K."/>
            <person name="Shibata M."/>
            <person name="Shimokawa T."/>
            <person name="Song J."/>
            <person name="Takazaki Y."/>
            <person name="Terasawa K."/>
            <person name="Tsugane M."/>
            <person name="Tsuji K."/>
            <person name="Ueda S."/>
            <person name="Waki K."/>
            <person name="Yamagata H."/>
            <person name="Yamamoto M."/>
            <person name="Yamamoto S."/>
            <person name="Yamane H."/>
            <person name="Yoshiki S."/>
            <person name="Yoshihara R."/>
            <person name="Yukawa K."/>
            <person name="Zhong H."/>
            <person name="Yano M."/>
            <person name="Yuan Q."/>
            <person name="Ouyang S."/>
            <person name="Liu J."/>
            <person name="Jones K.M."/>
            <person name="Gansberger K."/>
            <person name="Moffat K."/>
            <person name="Hill J."/>
            <person name="Bera J."/>
            <person name="Fadrosh D."/>
            <person name="Jin S."/>
            <person name="Johri S."/>
            <person name="Kim M."/>
            <person name="Overton L."/>
            <person name="Reardon M."/>
            <person name="Tsitrin T."/>
            <person name="Vuong H."/>
            <person name="Weaver B."/>
            <person name="Ciecko A."/>
            <person name="Tallon L."/>
            <person name="Jackson J."/>
            <person name="Pai G."/>
            <person name="Aken S.V."/>
            <person name="Utterback T."/>
            <person name="Reidmuller S."/>
            <person name="Feldblyum T."/>
            <person name="Hsiao J."/>
            <person name="Zismann V."/>
            <person name="Iobst S."/>
            <person name="de Vazeille A.R."/>
            <person name="Buell C.R."/>
            <person name="Ying K."/>
            <person name="Li Y."/>
            <person name="Lu T."/>
            <person name="Huang Y."/>
            <person name="Zhao Q."/>
            <person name="Feng Q."/>
            <person name="Zhang L."/>
            <person name="Zhu J."/>
            <person name="Weng Q."/>
            <person name="Mu J."/>
            <person name="Lu Y."/>
            <person name="Fan D."/>
            <person name="Liu Y."/>
            <person name="Guan J."/>
            <person name="Zhang Y."/>
            <person name="Yu S."/>
            <person name="Liu X."/>
            <person name="Zhang Y."/>
            <person name="Hong G."/>
            <person name="Han B."/>
            <person name="Choisne N."/>
            <person name="Demange N."/>
            <person name="Orjeda G."/>
            <person name="Samain S."/>
            <person name="Cattolico L."/>
            <person name="Pelletier E."/>
            <person name="Couloux A."/>
            <person name="Segurens B."/>
            <person name="Wincker P."/>
            <person name="D'Hont A."/>
            <person name="Scarpelli C."/>
            <person name="Weissenbach J."/>
            <person name="Salanoubat M."/>
            <person name="Quetier F."/>
            <person name="Yu Y."/>
            <person name="Kim H.R."/>
            <person name="Rambo T."/>
            <person name="Currie J."/>
            <person name="Collura K."/>
            <person name="Luo M."/>
            <person name="Yang T."/>
            <person name="Ammiraju J.S.S."/>
            <person name="Engler F."/>
            <person name="Soderlund C."/>
            <person name="Wing R.A."/>
            <person name="Palmer L.E."/>
            <person name="de la Bastide M."/>
            <person name="Spiegel L."/>
            <person name="Nascimento L."/>
            <person name="Zutavern T."/>
            <person name="O'Shaughnessy A."/>
            <person name="Dike S."/>
            <person name="Dedhia N."/>
            <person name="Preston R."/>
            <person name="Balija V."/>
            <person name="McCombie W.R."/>
            <person name="Chow T."/>
            <person name="Chen H."/>
            <person name="Chung M."/>
            <person name="Chen C."/>
            <person name="Shaw J."/>
            <person name="Wu H."/>
            <person name="Hsiao K."/>
            <person name="Chao Y."/>
            <person name="Chu M."/>
            <person name="Cheng C."/>
            <person name="Hour A."/>
            <person name="Lee P."/>
            <person name="Lin S."/>
            <person name="Lin Y."/>
            <person name="Liou J."/>
            <person name="Liu S."/>
            <person name="Hsing Y."/>
            <person name="Raghuvanshi S."/>
            <person name="Mohanty A."/>
            <person name="Bharti A.K."/>
            <person name="Gaur A."/>
            <person name="Gupta V."/>
            <person name="Kumar D."/>
            <person name="Ravi V."/>
            <person name="Vij S."/>
            <person name="Kapur A."/>
            <person name="Khurana P."/>
            <person name="Khurana P."/>
            <person name="Khurana J.P."/>
            <person name="Tyagi A.K."/>
            <person name="Gaikwad K."/>
            <person name="Singh A."/>
            <person name="Dalal V."/>
            <person name="Srivastava S."/>
            <person name="Dixit A."/>
            <person name="Pal A.K."/>
            <person name="Ghazi I.A."/>
            <person name="Yadav M."/>
            <person name="Pandit A."/>
            <person name="Bhargava A."/>
            <person name="Sureshbabu K."/>
            <person name="Batra K."/>
            <person name="Sharma T.R."/>
            <person name="Mohapatra T."/>
            <person name="Singh N.K."/>
            <person name="Messing J."/>
            <person name="Nelson A.B."/>
            <person name="Fuks G."/>
            <person name="Kavchok S."/>
            <person name="Keizer G."/>
            <person name="Linton E."/>
            <person name="Llaca V."/>
            <person name="Song R."/>
            <person name="Tanyolac B."/>
            <person name="Young S."/>
            <person name="Ho-Il K."/>
            <person name="Hahn J.H."/>
            <person name="Sangsakoo G."/>
            <person name="Vanavichit A."/>
            <person name="de Mattos Luiz.A.T."/>
            <person name="Zimmer P.D."/>
            <person name="Malone G."/>
            <person name="Dellagostin O."/>
            <person name="de Oliveira A.C."/>
            <person name="Bevan M."/>
            <person name="Bancroft I."/>
            <person name="Minx P."/>
            <person name="Cordum H."/>
            <person name="Wilson R."/>
            <person name="Cheng Z."/>
            <person name="Jin W."/>
            <person name="Jiang J."/>
            <person name="Leong S.A."/>
            <person name="Iwama H."/>
            <person name="Gojobori T."/>
            <person name="Itoh T."/>
            <person name="Niimura Y."/>
            <person name="Fujii Y."/>
            <person name="Habara T."/>
            <person name="Sakai H."/>
            <person name="Sato Y."/>
            <person name="Wilson G."/>
            <person name="Kumar K."/>
            <person name="McCouch S."/>
            <person name="Juretic N."/>
            <person name="Hoen D."/>
            <person name="Wright S."/>
            <person name="Bruskiewich R."/>
            <person name="Bureau T."/>
            <person name="Miyao A."/>
            <person name="Hirochika H."/>
            <person name="Nishikawa T."/>
            <person name="Kadowaki K."/>
            <person name="Sugiura M."/>
            <person name="Burr B."/>
            <person name="Sasaki T."/>
        </authorList>
    </citation>
    <scope>NUCLEOTIDE SEQUENCE [LARGE SCALE GENOMIC DNA]</scope>
    <source>
        <strain evidence="4">cv. Nipponbare</strain>
    </source>
</reference>
<protein>
    <submittedName>
        <fullName evidence="3">Uncharacterized protein</fullName>
    </submittedName>
</protein>
<keyword evidence="2" id="KW-1133">Transmembrane helix</keyword>
<sequence>MAEYVLRRSSPPPRASLPDAEALRPTSPAAERTSSRRTPRYGSRCRRPQSTHVPAGRRDTPAKTTCVMVPDDDEQPVSALLVLVLLCVSLLCLYVCLSMDYCQGWARRSACRRRRRELQALGSCLCTLSAVPFANDMA</sequence>
<feature type="compositionally biased region" description="Basic residues" evidence="1">
    <location>
        <begin position="35"/>
        <end position="49"/>
    </location>
</feature>
<proteinExistence type="predicted"/>
<accession>Q67IW1</accession>
<keyword evidence="2" id="KW-0812">Transmembrane</keyword>
<keyword evidence="2" id="KW-0472">Membrane</keyword>